<organism evidence="2 3">
    <name type="scientific">Dendrothele bispora (strain CBS 962.96)</name>
    <dbReference type="NCBI Taxonomy" id="1314807"/>
    <lineage>
        <taxon>Eukaryota</taxon>
        <taxon>Fungi</taxon>
        <taxon>Dikarya</taxon>
        <taxon>Basidiomycota</taxon>
        <taxon>Agaricomycotina</taxon>
        <taxon>Agaricomycetes</taxon>
        <taxon>Agaricomycetidae</taxon>
        <taxon>Agaricales</taxon>
        <taxon>Agaricales incertae sedis</taxon>
        <taxon>Dendrothele</taxon>
    </lineage>
</organism>
<name>A0A4S8MFC2_DENBC</name>
<keyword evidence="3" id="KW-1185">Reference proteome</keyword>
<evidence type="ECO:0000313" key="2">
    <source>
        <dbReference type="EMBL" id="THV01310.1"/>
    </source>
</evidence>
<sequence length="513" mass="55861">MGKQAGGALARAHVKQQFILHITTPTHLINMGKGSALRRRSTSTRPVAANRKKTHISKHQASQEEPGSLLRFRLEESDDGDSDSKGQKSDSDDDSDTAMAIFKGWKSKSQDHNDLVTALVAGASSSRPTSLSARVDTAVMETNKGLKGKKPARKIAGQKRVAMSMKSKGKGKQRAAAVVSDSFRVQTIVFVPSGIIQADKSHQSKHTFIDPRYMLPKDWRRTCSMTSVYGLVARGLALFNVDEGFEFRKNMSSAEVNMALKTYMPHVFSYLESVQDTHTKDLPYVLCNREKGEIVVMPGIDKPNGDEIRVNSRDTKWGFKGSMTIIASRRPVPKAVLKQWSTHLDSGSDSGSEASTDDDWEAGSRSSDECAEEEEDADVSEKAYYSVDSDASIAGASQVKRRRAGSDSADSSEVPIRRSVKKQKLRVSTSPSDMDADPPATTASPIVNEIIELSSDDGPDDYFVQQSAPTSNTSNSNSTFAASASSPAYKPDYGLLALSISAWSSERTMNDII</sequence>
<gene>
    <name evidence="2" type="ORF">K435DRAFT_853866</name>
</gene>
<feature type="compositionally biased region" description="Polar residues" evidence="1">
    <location>
        <begin position="342"/>
        <end position="354"/>
    </location>
</feature>
<feature type="compositionally biased region" description="Acidic residues" evidence="1">
    <location>
        <begin position="369"/>
        <end position="378"/>
    </location>
</feature>
<reference evidence="2 3" key="1">
    <citation type="journal article" date="2019" name="Nat. Ecol. Evol.">
        <title>Megaphylogeny resolves global patterns of mushroom evolution.</title>
        <authorList>
            <person name="Varga T."/>
            <person name="Krizsan K."/>
            <person name="Foldi C."/>
            <person name="Dima B."/>
            <person name="Sanchez-Garcia M."/>
            <person name="Sanchez-Ramirez S."/>
            <person name="Szollosi G.J."/>
            <person name="Szarkandi J.G."/>
            <person name="Papp V."/>
            <person name="Albert L."/>
            <person name="Andreopoulos W."/>
            <person name="Angelini C."/>
            <person name="Antonin V."/>
            <person name="Barry K.W."/>
            <person name="Bougher N.L."/>
            <person name="Buchanan P."/>
            <person name="Buyck B."/>
            <person name="Bense V."/>
            <person name="Catcheside P."/>
            <person name="Chovatia M."/>
            <person name="Cooper J."/>
            <person name="Damon W."/>
            <person name="Desjardin D."/>
            <person name="Finy P."/>
            <person name="Geml J."/>
            <person name="Haridas S."/>
            <person name="Hughes K."/>
            <person name="Justo A."/>
            <person name="Karasinski D."/>
            <person name="Kautmanova I."/>
            <person name="Kiss B."/>
            <person name="Kocsube S."/>
            <person name="Kotiranta H."/>
            <person name="LaButti K.M."/>
            <person name="Lechner B.E."/>
            <person name="Liimatainen K."/>
            <person name="Lipzen A."/>
            <person name="Lukacs Z."/>
            <person name="Mihaltcheva S."/>
            <person name="Morgado L.N."/>
            <person name="Niskanen T."/>
            <person name="Noordeloos M.E."/>
            <person name="Ohm R.A."/>
            <person name="Ortiz-Santana B."/>
            <person name="Ovrebo C."/>
            <person name="Racz N."/>
            <person name="Riley R."/>
            <person name="Savchenko A."/>
            <person name="Shiryaev A."/>
            <person name="Soop K."/>
            <person name="Spirin V."/>
            <person name="Szebenyi C."/>
            <person name="Tomsovsky M."/>
            <person name="Tulloss R.E."/>
            <person name="Uehling J."/>
            <person name="Grigoriev I.V."/>
            <person name="Vagvolgyi C."/>
            <person name="Papp T."/>
            <person name="Martin F.M."/>
            <person name="Miettinen O."/>
            <person name="Hibbett D.S."/>
            <person name="Nagy L.G."/>
        </authorList>
    </citation>
    <scope>NUCLEOTIDE SEQUENCE [LARGE SCALE GENOMIC DNA]</scope>
    <source>
        <strain evidence="2 3">CBS 962.96</strain>
    </source>
</reference>
<protein>
    <submittedName>
        <fullName evidence="2">Uncharacterized protein</fullName>
    </submittedName>
</protein>
<feature type="region of interest" description="Disordered" evidence="1">
    <location>
        <begin position="31"/>
        <end position="96"/>
    </location>
</feature>
<dbReference type="OrthoDB" id="2661881at2759"/>
<feature type="region of interest" description="Disordered" evidence="1">
    <location>
        <begin position="342"/>
        <end position="490"/>
    </location>
</feature>
<accession>A0A4S8MFC2</accession>
<dbReference type="AlphaFoldDB" id="A0A4S8MFC2"/>
<dbReference type="EMBL" id="ML179091">
    <property type="protein sequence ID" value="THV01310.1"/>
    <property type="molecule type" value="Genomic_DNA"/>
</dbReference>
<dbReference type="Proteomes" id="UP000297245">
    <property type="component" value="Unassembled WGS sequence"/>
</dbReference>
<feature type="compositionally biased region" description="Low complexity" evidence="1">
    <location>
        <begin position="467"/>
        <end position="488"/>
    </location>
</feature>
<proteinExistence type="predicted"/>
<evidence type="ECO:0000256" key="1">
    <source>
        <dbReference type="SAM" id="MobiDB-lite"/>
    </source>
</evidence>
<evidence type="ECO:0000313" key="3">
    <source>
        <dbReference type="Proteomes" id="UP000297245"/>
    </source>
</evidence>